<reference evidence="1" key="1">
    <citation type="submission" date="2021-06" db="EMBL/GenBank/DDBJ databases">
        <authorList>
            <person name="Kallberg Y."/>
            <person name="Tangrot J."/>
            <person name="Rosling A."/>
        </authorList>
    </citation>
    <scope>NUCLEOTIDE SEQUENCE</scope>
    <source>
        <strain evidence="1">CL551</strain>
    </source>
</reference>
<sequence>MVRIRMKYNTPIFTPEDYSYIMQCCDIKPRYKILNELTDKYKTSTKRIYQIWRGVEANRVLWDQPIPYLYDDVSNFTSPTYQNTKCFKLKSCDLLWNNDTYVPATDTSSNNKSNSTINVTHIEFKPLDTKRNNSEERQGLEKAKLQVLDSSQIHHLVDGSVIDNSSVKLTQPNRVHHNYDRIQPQMRNLQNR</sequence>
<dbReference type="AlphaFoldDB" id="A0A9N9E631"/>
<evidence type="ECO:0000313" key="1">
    <source>
        <dbReference type="EMBL" id="CAG8665612.1"/>
    </source>
</evidence>
<gene>
    <name evidence="1" type="ORF">AMORRO_LOCUS10600</name>
</gene>
<name>A0A9N9E631_9GLOM</name>
<comment type="caution">
    <text evidence="1">The sequence shown here is derived from an EMBL/GenBank/DDBJ whole genome shotgun (WGS) entry which is preliminary data.</text>
</comment>
<dbReference type="OrthoDB" id="2429267at2759"/>
<dbReference type="Proteomes" id="UP000789342">
    <property type="component" value="Unassembled WGS sequence"/>
</dbReference>
<proteinExistence type="predicted"/>
<keyword evidence="2" id="KW-1185">Reference proteome</keyword>
<organism evidence="1 2">
    <name type="scientific">Acaulospora morrowiae</name>
    <dbReference type="NCBI Taxonomy" id="94023"/>
    <lineage>
        <taxon>Eukaryota</taxon>
        <taxon>Fungi</taxon>
        <taxon>Fungi incertae sedis</taxon>
        <taxon>Mucoromycota</taxon>
        <taxon>Glomeromycotina</taxon>
        <taxon>Glomeromycetes</taxon>
        <taxon>Diversisporales</taxon>
        <taxon>Acaulosporaceae</taxon>
        <taxon>Acaulospora</taxon>
    </lineage>
</organism>
<evidence type="ECO:0000313" key="2">
    <source>
        <dbReference type="Proteomes" id="UP000789342"/>
    </source>
</evidence>
<dbReference type="EMBL" id="CAJVPV010011905">
    <property type="protein sequence ID" value="CAG8665612.1"/>
    <property type="molecule type" value="Genomic_DNA"/>
</dbReference>
<protein>
    <submittedName>
        <fullName evidence="1">3006_t:CDS:1</fullName>
    </submittedName>
</protein>
<feature type="non-terminal residue" evidence="1">
    <location>
        <position position="192"/>
    </location>
</feature>
<accession>A0A9N9E631</accession>